<feature type="transmembrane region" description="Helical" evidence="8">
    <location>
        <begin position="369"/>
        <end position="394"/>
    </location>
</feature>
<evidence type="ECO:0000256" key="6">
    <source>
        <dbReference type="ARBA" id="ARBA00022989"/>
    </source>
</evidence>
<dbReference type="AlphaFoldDB" id="A0A1I5ITP3"/>
<dbReference type="InterPro" id="IPR020846">
    <property type="entry name" value="MFS_dom"/>
</dbReference>
<keyword evidence="3" id="KW-0813">Transport</keyword>
<dbReference type="CDD" id="cd17502">
    <property type="entry name" value="MFS_Azr1_MDR_like"/>
    <property type="match status" value="1"/>
</dbReference>
<gene>
    <name evidence="10" type="ORF">SAMN05216207_11312</name>
</gene>
<reference evidence="10 11" key="1">
    <citation type="submission" date="2016-10" db="EMBL/GenBank/DDBJ databases">
        <authorList>
            <person name="de Groot N.N."/>
        </authorList>
    </citation>
    <scope>NUCLEOTIDE SEQUENCE [LARGE SCALE GENOMIC DNA]</scope>
    <source>
        <strain evidence="10 11">CGMCC 4.1877</strain>
    </source>
</reference>
<dbReference type="STRING" id="260086.SAMN05216207_11312"/>
<dbReference type="GO" id="GO:0005886">
    <property type="term" value="C:plasma membrane"/>
    <property type="evidence" value="ECO:0007669"/>
    <property type="project" value="UniProtKB-SubCell"/>
</dbReference>
<keyword evidence="11" id="KW-1185">Reference proteome</keyword>
<feature type="transmembrane region" description="Helical" evidence="8">
    <location>
        <begin position="415"/>
        <end position="435"/>
    </location>
</feature>
<evidence type="ECO:0000256" key="2">
    <source>
        <dbReference type="ARBA" id="ARBA00007520"/>
    </source>
</evidence>
<dbReference type="Pfam" id="PF07690">
    <property type="entry name" value="MFS_1"/>
    <property type="match status" value="1"/>
</dbReference>
<dbReference type="InterPro" id="IPR006311">
    <property type="entry name" value="TAT_signal"/>
</dbReference>
<feature type="transmembrane region" description="Helical" evidence="8">
    <location>
        <begin position="315"/>
        <end position="336"/>
    </location>
</feature>
<evidence type="ECO:0000313" key="10">
    <source>
        <dbReference type="EMBL" id="SFO63789.1"/>
    </source>
</evidence>
<feature type="transmembrane region" description="Helical" evidence="8">
    <location>
        <begin position="58"/>
        <end position="77"/>
    </location>
</feature>
<feature type="transmembrane region" description="Helical" evidence="8">
    <location>
        <begin position="114"/>
        <end position="135"/>
    </location>
</feature>
<dbReference type="NCBIfam" id="TIGR00711">
    <property type="entry name" value="efflux_EmrB"/>
    <property type="match status" value="1"/>
</dbReference>
<evidence type="ECO:0000313" key="11">
    <source>
        <dbReference type="Proteomes" id="UP000199614"/>
    </source>
</evidence>
<dbReference type="Proteomes" id="UP000199614">
    <property type="component" value="Unassembled WGS sequence"/>
</dbReference>
<comment type="similarity">
    <text evidence="2">Belongs to the major facilitator superfamily. TCR/Tet family.</text>
</comment>
<keyword evidence="5 8" id="KW-0812">Transmembrane</keyword>
<feature type="transmembrane region" description="Helical" evidence="8">
    <location>
        <begin position="236"/>
        <end position="259"/>
    </location>
</feature>
<feature type="transmembrane region" description="Helical" evidence="8">
    <location>
        <begin position="177"/>
        <end position="197"/>
    </location>
</feature>
<name>A0A1I5ITP3_PSUAM</name>
<dbReference type="PROSITE" id="PS50850">
    <property type="entry name" value="MFS"/>
    <property type="match status" value="1"/>
</dbReference>
<dbReference type="Gene3D" id="1.20.1250.20">
    <property type="entry name" value="MFS general substrate transporter like domains"/>
    <property type="match status" value="1"/>
</dbReference>
<evidence type="ECO:0000256" key="4">
    <source>
        <dbReference type="ARBA" id="ARBA00022475"/>
    </source>
</evidence>
<dbReference type="PRINTS" id="PR01036">
    <property type="entry name" value="TCRTETB"/>
</dbReference>
<feature type="domain" description="Major facilitator superfamily (MFS) profile" evidence="9">
    <location>
        <begin position="24"/>
        <end position="506"/>
    </location>
</feature>
<evidence type="ECO:0000256" key="1">
    <source>
        <dbReference type="ARBA" id="ARBA00004651"/>
    </source>
</evidence>
<feature type="transmembrane region" description="Helical" evidence="8">
    <location>
        <begin position="483"/>
        <end position="501"/>
    </location>
</feature>
<feature type="transmembrane region" description="Helical" evidence="8">
    <location>
        <begin position="147"/>
        <end position="165"/>
    </location>
</feature>
<evidence type="ECO:0000256" key="3">
    <source>
        <dbReference type="ARBA" id="ARBA00022448"/>
    </source>
</evidence>
<feature type="transmembrane region" description="Helical" evidence="8">
    <location>
        <begin position="89"/>
        <end position="108"/>
    </location>
</feature>
<dbReference type="Gene3D" id="1.20.1720.10">
    <property type="entry name" value="Multidrug resistance protein D"/>
    <property type="match status" value="1"/>
</dbReference>
<dbReference type="PANTHER" id="PTHR23501">
    <property type="entry name" value="MAJOR FACILITATOR SUPERFAMILY"/>
    <property type="match status" value="1"/>
</dbReference>
<dbReference type="PROSITE" id="PS51318">
    <property type="entry name" value="TAT"/>
    <property type="match status" value="1"/>
</dbReference>
<keyword evidence="6 8" id="KW-1133">Transmembrane helix</keyword>
<dbReference type="EMBL" id="FOUY01000131">
    <property type="protein sequence ID" value="SFO63789.1"/>
    <property type="molecule type" value="Genomic_DNA"/>
</dbReference>
<dbReference type="GO" id="GO:0022857">
    <property type="term" value="F:transmembrane transporter activity"/>
    <property type="evidence" value="ECO:0007669"/>
    <property type="project" value="InterPro"/>
</dbReference>
<evidence type="ECO:0000259" key="9">
    <source>
        <dbReference type="PROSITE" id="PS50850"/>
    </source>
</evidence>
<keyword evidence="7 8" id="KW-0472">Membrane</keyword>
<dbReference type="InterPro" id="IPR036259">
    <property type="entry name" value="MFS_trans_sf"/>
</dbReference>
<organism evidence="10 11">
    <name type="scientific">Pseudonocardia ammonioxydans</name>
    <dbReference type="NCBI Taxonomy" id="260086"/>
    <lineage>
        <taxon>Bacteria</taxon>
        <taxon>Bacillati</taxon>
        <taxon>Actinomycetota</taxon>
        <taxon>Actinomycetes</taxon>
        <taxon>Pseudonocardiales</taxon>
        <taxon>Pseudonocardiaceae</taxon>
        <taxon>Pseudonocardia</taxon>
    </lineage>
</organism>
<proteinExistence type="inferred from homology"/>
<dbReference type="PANTHER" id="PTHR23501:SF197">
    <property type="entry name" value="COMD"/>
    <property type="match status" value="1"/>
</dbReference>
<dbReference type="SUPFAM" id="SSF103473">
    <property type="entry name" value="MFS general substrate transporter"/>
    <property type="match status" value="1"/>
</dbReference>
<feature type="transmembrane region" description="Helical" evidence="8">
    <location>
        <begin position="21"/>
        <end position="46"/>
    </location>
</feature>
<evidence type="ECO:0000256" key="5">
    <source>
        <dbReference type="ARBA" id="ARBA00022692"/>
    </source>
</evidence>
<keyword evidence="4" id="KW-1003">Cell membrane</keyword>
<comment type="subcellular location">
    <subcellularLocation>
        <location evidence="1">Cell membrane</location>
        <topology evidence="1">Multi-pass membrane protein</topology>
    </subcellularLocation>
</comment>
<feature type="transmembrane region" description="Helical" evidence="8">
    <location>
        <begin position="209"/>
        <end position="230"/>
    </location>
</feature>
<evidence type="ECO:0000256" key="8">
    <source>
        <dbReference type="SAM" id="Phobius"/>
    </source>
</evidence>
<protein>
    <submittedName>
        <fullName evidence="10">Drug resistance transporter, EmrB/QacA subfamily</fullName>
    </submittedName>
</protein>
<feature type="transmembrane region" description="Helical" evidence="8">
    <location>
        <begin position="343"/>
        <end position="363"/>
    </location>
</feature>
<evidence type="ECO:0000256" key="7">
    <source>
        <dbReference type="ARBA" id="ARBA00023136"/>
    </source>
</evidence>
<feature type="transmembrane region" description="Helical" evidence="8">
    <location>
        <begin position="280"/>
        <end position="303"/>
    </location>
</feature>
<dbReference type="InterPro" id="IPR011701">
    <property type="entry name" value="MFS"/>
</dbReference>
<accession>A0A1I5ITP3</accession>
<dbReference type="InterPro" id="IPR004638">
    <property type="entry name" value="EmrB-like"/>
</dbReference>
<sequence>MATPPTSAPHGPAAAVDRRQFIWTFVGLVLAMFLAALDQTIVATALPTIVGDLNGLEHLSWVITAYMLAATIGLPLYGKAGDIYGRKPIFVFAIVVFLLGSVLSGLAQDMNQLIAFRALQGIGGGGLMIGAQAILADIVSPRERGKYMGVMGAVFGVCSIAGPLIGGFFTDSVGWRWIFYINMPLGAVALVTVIFALRLHKPVGARPRVDVAGTVLLAVASAALVLLTSWGGTTYAWGSAPILGLAAVAVVAGGLFVAAERRAANPIVPLSLFRDRNFTLAAAIGITIGIAMFAAVAYLPTFLQMVEGADATESGLMMIPMTVGMLTTSIVTGRLISATGRYTLYPILGGFVSIGGLFLLGQIDETSSYAYTATAMLVLGLGVGCSMQNLTLIVQNSVPYAVLGAATSAQSYFRQIGASLGIALFGSIFVSRLTAELTVSPAGPDPLAGGGGVGSLTPQSLADLPEPVQHLIAHAYAAALPPVFLFGIPIVVLGLLAAFFIEARPLGTRLPSLAETGPATPES</sequence>
<dbReference type="FunFam" id="1.20.1720.10:FF:000004">
    <property type="entry name" value="EmrB/QacA family drug resistance transporter"/>
    <property type="match status" value="1"/>
</dbReference>
<dbReference type="OrthoDB" id="7375466at2"/>